<evidence type="ECO:0000313" key="1">
    <source>
        <dbReference type="EMBL" id="VDP85688.1"/>
    </source>
</evidence>
<feature type="non-terminal residue" evidence="1">
    <location>
        <position position="1"/>
    </location>
</feature>
<accession>A0A183Q5A4</accession>
<proteinExistence type="predicted"/>
<gene>
    <name evidence="1" type="ORF">SMTD_LOCUS21790</name>
</gene>
<reference evidence="1 2" key="1">
    <citation type="submission" date="2018-11" db="EMBL/GenBank/DDBJ databases">
        <authorList>
            <consortium name="Pathogen Informatics"/>
        </authorList>
    </citation>
    <scope>NUCLEOTIDE SEQUENCE [LARGE SCALE GENOMIC DNA]</scope>
    <source>
        <strain>Denwood</strain>
        <strain evidence="2">Zambia</strain>
    </source>
</reference>
<keyword evidence="2" id="KW-1185">Reference proteome</keyword>
<dbReference type="EMBL" id="UZAL01048575">
    <property type="protein sequence ID" value="VDP85688.1"/>
    <property type="molecule type" value="Genomic_DNA"/>
</dbReference>
<name>A0A183Q5A4_9TREM</name>
<protein>
    <submittedName>
        <fullName evidence="1">Uncharacterized protein</fullName>
    </submittedName>
</protein>
<dbReference type="Proteomes" id="UP000269396">
    <property type="component" value="Unassembled WGS sequence"/>
</dbReference>
<organism evidence="1 2">
    <name type="scientific">Schistosoma mattheei</name>
    <dbReference type="NCBI Taxonomy" id="31246"/>
    <lineage>
        <taxon>Eukaryota</taxon>
        <taxon>Metazoa</taxon>
        <taxon>Spiralia</taxon>
        <taxon>Lophotrochozoa</taxon>
        <taxon>Platyhelminthes</taxon>
        <taxon>Trematoda</taxon>
        <taxon>Digenea</taxon>
        <taxon>Strigeidida</taxon>
        <taxon>Schistosomatoidea</taxon>
        <taxon>Schistosomatidae</taxon>
        <taxon>Schistosoma</taxon>
    </lineage>
</organism>
<sequence length="116" mass="13176">GIECRGRAELNETQKLCTTKKFLINQLNRISRDTVLDMIHSNDTHIFDEVLCKSEENISSGCNYDQRPDAVLINADFSSYPSLCKDVLKTFEKNISEESNFDVISDIIYSHNALAL</sequence>
<evidence type="ECO:0000313" key="2">
    <source>
        <dbReference type="Proteomes" id="UP000269396"/>
    </source>
</evidence>
<dbReference type="AlphaFoldDB" id="A0A183Q5A4"/>